<evidence type="ECO:0000256" key="1">
    <source>
        <dbReference type="SAM" id="Phobius"/>
    </source>
</evidence>
<accession>A0A2P2NR60</accession>
<organism evidence="2">
    <name type="scientific">Rhizophora mucronata</name>
    <name type="common">Asiatic mangrove</name>
    <dbReference type="NCBI Taxonomy" id="61149"/>
    <lineage>
        <taxon>Eukaryota</taxon>
        <taxon>Viridiplantae</taxon>
        <taxon>Streptophyta</taxon>
        <taxon>Embryophyta</taxon>
        <taxon>Tracheophyta</taxon>
        <taxon>Spermatophyta</taxon>
        <taxon>Magnoliopsida</taxon>
        <taxon>eudicotyledons</taxon>
        <taxon>Gunneridae</taxon>
        <taxon>Pentapetalae</taxon>
        <taxon>rosids</taxon>
        <taxon>fabids</taxon>
        <taxon>Malpighiales</taxon>
        <taxon>Rhizophoraceae</taxon>
        <taxon>Rhizophora</taxon>
    </lineage>
</organism>
<proteinExistence type="predicted"/>
<protein>
    <submittedName>
        <fullName evidence="2">Uncharacterized protein</fullName>
    </submittedName>
</protein>
<name>A0A2P2NR60_RHIMU</name>
<evidence type="ECO:0000313" key="2">
    <source>
        <dbReference type="EMBL" id="MBX44977.1"/>
    </source>
</evidence>
<sequence>MHYSLLVYGFMVQDFTTQASLHINYQYAFVVTGVFFSLFFLLMNRC</sequence>
<reference evidence="2" key="1">
    <citation type="submission" date="2018-02" db="EMBL/GenBank/DDBJ databases">
        <title>Rhizophora mucronata_Transcriptome.</title>
        <authorList>
            <person name="Meera S.P."/>
            <person name="Sreeshan A."/>
            <person name="Augustine A."/>
        </authorList>
    </citation>
    <scope>NUCLEOTIDE SEQUENCE</scope>
    <source>
        <tissue evidence="2">Leaf</tissue>
    </source>
</reference>
<dbReference type="EMBL" id="GGEC01064493">
    <property type="protein sequence ID" value="MBX44977.1"/>
    <property type="molecule type" value="Transcribed_RNA"/>
</dbReference>
<keyword evidence="1" id="KW-1133">Transmembrane helix</keyword>
<feature type="transmembrane region" description="Helical" evidence="1">
    <location>
        <begin position="25"/>
        <end position="43"/>
    </location>
</feature>
<keyword evidence="1" id="KW-0472">Membrane</keyword>
<dbReference type="AlphaFoldDB" id="A0A2P2NR60"/>
<keyword evidence="1" id="KW-0812">Transmembrane</keyword>